<evidence type="ECO:0000256" key="2">
    <source>
        <dbReference type="ARBA" id="ARBA00006991"/>
    </source>
</evidence>
<evidence type="ECO:0000313" key="14">
    <source>
        <dbReference type="Proteomes" id="UP001318040"/>
    </source>
</evidence>
<protein>
    <submittedName>
        <fullName evidence="15">Zinc finger and SCAN domain-containing protein 2-like isoform X1</fullName>
    </submittedName>
</protein>
<accession>A0AAJ7UJ62</accession>
<keyword evidence="8" id="KW-0238">DNA-binding</keyword>
<feature type="compositionally biased region" description="Basic residues" evidence="12">
    <location>
        <begin position="326"/>
        <end position="341"/>
    </location>
</feature>
<evidence type="ECO:0000256" key="5">
    <source>
        <dbReference type="ARBA" id="ARBA00022771"/>
    </source>
</evidence>
<feature type="compositionally biased region" description="Basic and acidic residues" evidence="12">
    <location>
        <begin position="224"/>
        <end position="237"/>
    </location>
</feature>
<dbReference type="AlphaFoldDB" id="A0AAJ7UJ62"/>
<feature type="domain" description="C2H2-type" evidence="13">
    <location>
        <begin position="386"/>
        <end position="413"/>
    </location>
</feature>
<sequence length="437" mass="46484">MMSCCATAMPLEAIGDGSSFPAWLETQGVSAEVARALDSELGIRDYGLLRACVDDGSVRAELLATARQRLPFGFYAALRRAVKALRQLNNEDGEGGGAGGGEAGGGAGGGGDAGATLLGGLVEALLALFGGLSRELLLSAERLGALTAHRLCPGVSGDGREGRDGGGRGEWGEANEEEVVGDDAPTHDPRWDTMAVKTETCGDTGSGTANTSCSPEWPLIKVEEKCREPESRRESPRSVEASYFTMPNGGGTDPSVEVTGRVPCGSPWVPLDQQQQGVEGVGSQSTGDEGDDAGLEAAINGGMQRHLVKRSSGSNNNSGGGGNTPKRQRQRHQQHQQHQQHHQQQQQQEASAAGERPYVCEQCGRSYTELSHLRVHRRTHTGERPYVCTECGRGFSQSSHLKVHLRSHTGERPHVCGECGKGFMQLFNLKRHQSTHV</sequence>
<evidence type="ECO:0000256" key="3">
    <source>
        <dbReference type="ARBA" id="ARBA00022723"/>
    </source>
</evidence>
<keyword evidence="10" id="KW-0539">Nucleus</keyword>
<keyword evidence="5 11" id="KW-0863">Zinc-finger</keyword>
<comment type="subcellular location">
    <subcellularLocation>
        <location evidence="1">Nucleus</location>
    </subcellularLocation>
</comment>
<dbReference type="InterPro" id="IPR036236">
    <property type="entry name" value="Znf_C2H2_sf"/>
</dbReference>
<keyword evidence="9" id="KW-0804">Transcription</keyword>
<dbReference type="Gene3D" id="3.30.160.60">
    <property type="entry name" value="Classic Zinc Finger"/>
    <property type="match status" value="3"/>
</dbReference>
<gene>
    <name evidence="15" type="primary">LOC116957634</name>
</gene>
<dbReference type="PANTHER" id="PTHR23235">
    <property type="entry name" value="KRUEPPEL-LIKE TRANSCRIPTION FACTOR"/>
    <property type="match status" value="1"/>
</dbReference>
<dbReference type="FunFam" id="3.30.160.60:FF:001158">
    <property type="entry name" value="zinc finger protein 22"/>
    <property type="match status" value="1"/>
</dbReference>
<evidence type="ECO:0000256" key="4">
    <source>
        <dbReference type="ARBA" id="ARBA00022737"/>
    </source>
</evidence>
<dbReference type="GO" id="GO:0008270">
    <property type="term" value="F:zinc ion binding"/>
    <property type="evidence" value="ECO:0007669"/>
    <property type="project" value="UniProtKB-KW"/>
</dbReference>
<organism evidence="14 15">
    <name type="scientific">Petromyzon marinus</name>
    <name type="common">Sea lamprey</name>
    <dbReference type="NCBI Taxonomy" id="7757"/>
    <lineage>
        <taxon>Eukaryota</taxon>
        <taxon>Metazoa</taxon>
        <taxon>Chordata</taxon>
        <taxon>Craniata</taxon>
        <taxon>Vertebrata</taxon>
        <taxon>Cyclostomata</taxon>
        <taxon>Hyperoartia</taxon>
        <taxon>Petromyzontiformes</taxon>
        <taxon>Petromyzontidae</taxon>
        <taxon>Petromyzon</taxon>
    </lineage>
</organism>
<feature type="region of interest" description="Disordered" evidence="12">
    <location>
        <begin position="156"/>
        <end position="190"/>
    </location>
</feature>
<dbReference type="SUPFAM" id="SSF57667">
    <property type="entry name" value="beta-beta-alpha zinc fingers"/>
    <property type="match status" value="2"/>
</dbReference>
<dbReference type="InterPro" id="IPR013087">
    <property type="entry name" value="Znf_C2H2_type"/>
</dbReference>
<evidence type="ECO:0000259" key="13">
    <source>
        <dbReference type="PROSITE" id="PS50157"/>
    </source>
</evidence>
<keyword evidence="7" id="KW-0805">Transcription regulation</keyword>
<keyword evidence="6" id="KW-0862">Zinc</keyword>
<evidence type="ECO:0000256" key="7">
    <source>
        <dbReference type="ARBA" id="ARBA00023015"/>
    </source>
</evidence>
<proteinExistence type="inferred from homology"/>
<dbReference type="FunFam" id="3.30.160.60:FF:000624">
    <property type="entry name" value="zinc finger protein 697"/>
    <property type="match status" value="1"/>
</dbReference>
<evidence type="ECO:0000256" key="1">
    <source>
        <dbReference type="ARBA" id="ARBA00004123"/>
    </source>
</evidence>
<evidence type="ECO:0000256" key="10">
    <source>
        <dbReference type="ARBA" id="ARBA00023242"/>
    </source>
</evidence>
<feature type="compositionally biased region" description="Basic and acidic residues" evidence="12">
    <location>
        <begin position="158"/>
        <end position="171"/>
    </location>
</feature>
<dbReference type="PROSITE" id="PS00028">
    <property type="entry name" value="ZINC_FINGER_C2H2_1"/>
    <property type="match status" value="3"/>
</dbReference>
<name>A0AAJ7UJ62_PETMA</name>
<dbReference type="PANTHER" id="PTHR23235:SF152">
    <property type="entry name" value="SI:DKEY-210J14.3"/>
    <property type="match status" value="1"/>
</dbReference>
<keyword evidence="4" id="KW-0677">Repeat</keyword>
<evidence type="ECO:0000256" key="8">
    <source>
        <dbReference type="ARBA" id="ARBA00023125"/>
    </source>
</evidence>
<dbReference type="Pfam" id="PF00096">
    <property type="entry name" value="zf-C2H2"/>
    <property type="match status" value="3"/>
</dbReference>
<reference evidence="15" key="1">
    <citation type="submission" date="2025-08" db="UniProtKB">
        <authorList>
            <consortium name="RefSeq"/>
        </authorList>
    </citation>
    <scope>IDENTIFICATION</scope>
    <source>
        <tissue evidence="15">Sperm</tissue>
    </source>
</reference>
<evidence type="ECO:0000256" key="6">
    <source>
        <dbReference type="ARBA" id="ARBA00022833"/>
    </source>
</evidence>
<feature type="domain" description="C2H2-type" evidence="13">
    <location>
        <begin position="414"/>
        <end position="437"/>
    </location>
</feature>
<dbReference type="GO" id="GO:0005634">
    <property type="term" value="C:nucleus"/>
    <property type="evidence" value="ECO:0007669"/>
    <property type="project" value="UniProtKB-SubCell"/>
</dbReference>
<dbReference type="Proteomes" id="UP001318040">
    <property type="component" value="Chromosome 79"/>
</dbReference>
<dbReference type="RefSeq" id="XP_032835787.1">
    <property type="nucleotide sequence ID" value="XM_032979896.1"/>
</dbReference>
<dbReference type="PROSITE" id="PS50157">
    <property type="entry name" value="ZINC_FINGER_C2H2_2"/>
    <property type="match status" value="3"/>
</dbReference>
<dbReference type="KEGG" id="pmrn:116957634"/>
<keyword evidence="3" id="KW-0479">Metal-binding</keyword>
<dbReference type="GO" id="GO:0000978">
    <property type="term" value="F:RNA polymerase II cis-regulatory region sequence-specific DNA binding"/>
    <property type="evidence" value="ECO:0007669"/>
    <property type="project" value="TreeGrafter"/>
</dbReference>
<evidence type="ECO:0000256" key="12">
    <source>
        <dbReference type="SAM" id="MobiDB-lite"/>
    </source>
</evidence>
<keyword evidence="14" id="KW-1185">Reference proteome</keyword>
<evidence type="ECO:0000256" key="9">
    <source>
        <dbReference type="ARBA" id="ARBA00023163"/>
    </source>
</evidence>
<dbReference type="FunFam" id="3.30.160.60:FF:001203">
    <property type="entry name" value="zinc finger protein 668"/>
    <property type="match status" value="1"/>
</dbReference>
<evidence type="ECO:0000313" key="15">
    <source>
        <dbReference type="RefSeq" id="XP_032835787.1"/>
    </source>
</evidence>
<feature type="region of interest" description="Disordered" evidence="12">
    <location>
        <begin position="224"/>
        <end position="295"/>
    </location>
</feature>
<evidence type="ECO:0000256" key="11">
    <source>
        <dbReference type="PROSITE-ProRule" id="PRU00042"/>
    </source>
</evidence>
<dbReference type="SMART" id="SM00355">
    <property type="entry name" value="ZnF_C2H2"/>
    <property type="match status" value="3"/>
</dbReference>
<dbReference type="GO" id="GO:0000981">
    <property type="term" value="F:DNA-binding transcription factor activity, RNA polymerase II-specific"/>
    <property type="evidence" value="ECO:0007669"/>
    <property type="project" value="TreeGrafter"/>
</dbReference>
<feature type="domain" description="C2H2-type" evidence="13">
    <location>
        <begin position="358"/>
        <end position="385"/>
    </location>
</feature>
<feature type="region of interest" description="Disordered" evidence="12">
    <location>
        <begin position="308"/>
        <end position="353"/>
    </location>
</feature>
<comment type="similarity">
    <text evidence="2">Belongs to the krueppel C2H2-type zinc-finger protein family.</text>
</comment>
<feature type="compositionally biased region" description="Low complexity" evidence="12">
    <location>
        <begin position="273"/>
        <end position="287"/>
    </location>
</feature>